<gene>
    <name evidence="1" type="ORF">CEP54_016213</name>
</gene>
<dbReference type="OrthoDB" id="5104099at2759"/>
<protein>
    <submittedName>
        <fullName evidence="1">Uncharacterized protein</fullName>
    </submittedName>
</protein>
<reference evidence="1 2" key="1">
    <citation type="submission" date="2017-06" db="EMBL/GenBank/DDBJ databases">
        <title>Comparative genomic analysis of Ambrosia Fusariam Clade fungi.</title>
        <authorList>
            <person name="Stajich J.E."/>
            <person name="Carrillo J."/>
            <person name="Kijimoto T."/>
            <person name="Eskalen A."/>
            <person name="O'Donnell K."/>
            <person name="Kasson M."/>
        </authorList>
    </citation>
    <scope>NUCLEOTIDE SEQUENCE [LARGE SCALE GENOMIC DNA]</scope>
    <source>
        <strain evidence="1 2">NRRL62584</strain>
    </source>
</reference>
<comment type="caution">
    <text evidence="1">The sequence shown here is derived from an EMBL/GenBank/DDBJ whole genome shotgun (WGS) entry which is preliminary data.</text>
</comment>
<sequence length="161" mass="16509">SISLSCSLTLAAAAMMSSINPSSAPRPGILAFVGPLTRAAQRRADHARQAAAAAAAVVAVIRDATPRAWRASTVLWLARALASVGPGLVPAAASGVILVAHAAQCNPTAALPVALFFLDYVQQAPSRVNKTEKNKRRIAVKVVLKGVTAGDFPLAGDPRLA</sequence>
<dbReference type="EMBL" id="NKCI01000551">
    <property type="protein sequence ID" value="RSL40010.1"/>
    <property type="molecule type" value="Genomic_DNA"/>
</dbReference>
<accession>A0A428NGZ6</accession>
<feature type="non-terminal residue" evidence="1">
    <location>
        <position position="1"/>
    </location>
</feature>
<name>A0A428NGZ6_9HYPO</name>
<evidence type="ECO:0000313" key="1">
    <source>
        <dbReference type="EMBL" id="RSL40010.1"/>
    </source>
</evidence>
<dbReference type="AlphaFoldDB" id="A0A428NGZ6"/>
<dbReference type="Proteomes" id="UP000288168">
    <property type="component" value="Unassembled WGS sequence"/>
</dbReference>
<organism evidence="1 2">
    <name type="scientific">Fusarium duplospermum</name>
    <dbReference type="NCBI Taxonomy" id="1325734"/>
    <lineage>
        <taxon>Eukaryota</taxon>
        <taxon>Fungi</taxon>
        <taxon>Dikarya</taxon>
        <taxon>Ascomycota</taxon>
        <taxon>Pezizomycotina</taxon>
        <taxon>Sordariomycetes</taxon>
        <taxon>Hypocreomycetidae</taxon>
        <taxon>Hypocreales</taxon>
        <taxon>Nectriaceae</taxon>
        <taxon>Fusarium</taxon>
        <taxon>Fusarium solani species complex</taxon>
    </lineage>
</organism>
<evidence type="ECO:0000313" key="2">
    <source>
        <dbReference type="Proteomes" id="UP000288168"/>
    </source>
</evidence>
<proteinExistence type="predicted"/>
<keyword evidence="2" id="KW-1185">Reference proteome</keyword>